<evidence type="ECO:0000256" key="1">
    <source>
        <dbReference type="ARBA" id="ARBA00005641"/>
    </source>
</evidence>
<dbReference type="InterPro" id="IPR001547">
    <property type="entry name" value="Glyco_hydro_5"/>
</dbReference>
<dbReference type="InterPro" id="IPR017853">
    <property type="entry name" value="GH"/>
</dbReference>
<comment type="caution">
    <text evidence="7">The sequence shown here is derived from an EMBL/GenBank/DDBJ whole genome shotgun (WGS) entry which is preliminary data.</text>
</comment>
<dbReference type="PANTHER" id="PTHR31308">
    <property type="match status" value="1"/>
</dbReference>
<evidence type="ECO:0000259" key="6">
    <source>
        <dbReference type="Pfam" id="PF18564"/>
    </source>
</evidence>
<dbReference type="InterPro" id="IPR013780">
    <property type="entry name" value="Glyco_hydro_b"/>
</dbReference>
<dbReference type="Gene3D" id="2.60.40.1180">
    <property type="entry name" value="Golgi alpha-mannosidase II"/>
    <property type="match status" value="1"/>
</dbReference>
<gene>
    <name evidence="7" type="ORF">OXX778_LOCUS2626</name>
</gene>
<dbReference type="GO" id="GO:0004553">
    <property type="term" value="F:hydrolase activity, hydrolyzing O-glycosyl compounds"/>
    <property type="evidence" value="ECO:0007669"/>
    <property type="project" value="InterPro"/>
</dbReference>
<dbReference type="GO" id="GO:0000272">
    <property type="term" value="P:polysaccharide catabolic process"/>
    <property type="evidence" value="ECO:0007669"/>
    <property type="project" value="InterPro"/>
</dbReference>
<dbReference type="OrthoDB" id="1887033at2759"/>
<evidence type="ECO:0000259" key="5">
    <source>
        <dbReference type="Pfam" id="PF00150"/>
    </source>
</evidence>
<keyword evidence="2 4" id="KW-0378">Hydrolase</keyword>
<keyword evidence="3 4" id="KW-0326">Glycosidase</keyword>
<protein>
    <submittedName>
        <fullName evidence="7">Uncharacterized protein</fullName>
    </submittedName>
</protein>
<feature type="domain" description="Glycoside hydrolase family 5 C-terminal" evidence="6">
    <location>
        <begin position="424"/>
        <end position="501"/>
    </location>
</feature>
<dbReference type="AlphaFoldDB" id="A0A813MQC8"/>
<organism evidence="7 8">
    <name type="scientific">Brachionus calyciflorus</name>
    <dbReference type="NCBI Taxonomy" id="104777"/>
    <lineage>
        <taxon>Eukaryota</taxon>
        <taxon>Metazoa</taxon>
        <taxon>Spiralia</taxon>
        <taxon>Gnathifera</taxon>
        <taxon>Rotifera</taxon>
        <taxon>Eurotatoria</taxon>
        <taxon>Monogononta</taxon>
        <taxon>Pseudotrocha</taxon>
        <taxon>Ploima</taxon>
        <taxon>Brachionidae</taxon>
        <taxon>Brachionus</taxon>
    </lineage>
</organism>
<evidence type="ECO:0000313" key="7">
    <source>
        <dbReference type="EMBL" id="CAF0727648.1"/>
    </source>
</evidence>
<evidence type="ECO:0000256" key="3">
    <source>
        <dbReference type="ARBA" id="ARBA00023295"/>
    </source>
</evidence>
<evidence type="ECO:0000256" key="4">
    <source>
        <dbReference type="RuleBase" id="RU361153"/>
    </source>
</evidence>
<keyword evidence="8" id="KW-1185">Reference proteome</keyword>
<comment type="similarity">
    <text evidence="1 4">Belongs to the glycosyl hydrolase 5 (cellulase A) family.</text>
</comment>
<dbReference type="InterPro" id="IPR041036">
    <property type="entry name" value="GH5_C"/>
</dbReference>
<dbReference type="GO" id="GO:0016042">
    <property type="term" value="P:lipid catabolic process"/>
    <property type="evidence" value="ECO:0007669"/>
    <property type="project" value="UniProtKB-ARBA"/>
</dbReference>
<dbReference type="Pfam" id="PF00150">
    <property type="entry name" value="Cellulase"/>
    <property type="match status" value="1"/>
</dbReference>
<sequence length="531" mass="61825">MTKLLCSLLIGFTIIANNYLLINSYKDFMSSNDEVLSKIRIKDKWFVDDKNRIILFHGINAVQKEFPWVPDQKEVDMTNDTQLFNLKKWGFNVVRLGVMWAGLVPEKNRVNLTYLDEMSIIIDKLESYGIYVIIDLHQDMMSSKFASYDGVPSWVIDELPKSKFEFPWPLKNQTLSLSVFAAYITEPCGHAFQCLYDNVNNFADYFLDYWTIIAKKFANKSSILGYELLNEPWAGDVYANPLLLLPGIAGGRNLLKLYDRSYETIRKYDRNTLIFYEPVTWGVMLNRNYFGSGFNRPPGNDPSSTVFSWHYYCWLLNFKINPLVNGTLPKFDKVICDVLQLKLSFEAVKLDMVELGGGPSFLTEFGVCAFGKNNEKNSPVNVDECKAVLDQADKFFQSWAYWDSRFYTLDTFQEIPELIDIFSRVYPKATNGIPISYYFNSTSKDFEFIYHVNITSYEQGLIPTEIHIPPNVYPLGFYCKVSPFLEWTYEKHNYRLLLKLTEGDLKKFFRFKDFSYDEIIKVRIMSIIDLV</sequence>
<reference evidence="7" key="1">
    <citation type="submission" date="2021-02" db="EMBL/GenBank/DDBJ databases">
        <authorList>
            <person name="Nowell W R."/>
        </authorList>
    </citation>
    <scope>NUCLEOTIDE SEQUENCE</scope>
    <source>
        <strain evidence="7">Ploen Becks lab</strain>
    </source>
</reference>
<dbReference type="SUPFAM" id="SSF51445">
    <property type="entry name" value="(Trans)glycosidases"/>
    <property type="match status" value="1"/>
</dbReference>
<dbReference type="Pfam" id="PF18564">
    <property type="entry name" value="Glyco_hydro_5_C"/>
    <property type="match status" value="1"/>
</dbReference>
<feature type="domain" description="Glycoside hydrolase family 5" evidence="5">
    <location>
        <begin position="62"/>
        <end position="404"/>
    </location>
</feature>
<proteinExistence type="inferred from homology"/>
<name>A0A813MQC8_9BILA</name>
<dbReference type="Proteomes" id="UP000663879">
    <property type="component" value="Unassembled WGS sequence"/>
</dbReference>
<dbReference type="InterPro" id="IPR052066">
    <property type="entry name" value="Glycosphingolipid_Hydrolases"/>
</dbReference>
<dbReference type="EMBL" id="CAJNOC010000210">
    <property type="protein sequence ID" value="CAF0727648.1"/>
    <property type="molecule type" value="Genomic_DNA"/>
</dbReference>
<evidence type="ECO:0000313" key="8">
    <source>
        <dbReference type="Proteomes" id="UP000663879"/>
    </source>
</evidence>
<accession>A0A813MQC8</accession>
<dbReference type="PANTHER" id="PTHR31308:SF3">
    <property type="entry name" value="ENDOGLYCOCERAMIDASE"/>
    <property type="match status" value="1"/>
</dbReference>
<dbReference type="GO" id="GO:1901136">
    <property type="term" value="P:carbohydrate derivative catabolic process"/>
    <property type="evidence" value="ECO:0007669"/>
    <property type="project" value="UniProtKB-ARBA"/>
</dbReference>
<evidence type="ECO:0000256" key="2">
    <source>
        <dbReference type="ARBA" id="ARBA00022801"/>
    </source>
</evidence>
<dbReference type="Gene3D" id="3.20.20.80">
    <property type="entry name" value="Glycosidases"/>
    <property type="match status" value="1"/>
</dbReference>